<dbReference type="OrthoDB" id="366390at2759"/>
<dbReference type="PANTHER" id="PTHR24198">
    <property type="entry name" value="ANKYRIN REPEAT AND PROTEIN KINASE DOMAIN-CONTAINING PROTEIN"/>
    <property type="match status" value="1"/>
</dbReference>
<proteinExistence type="predicted"/>
<dbReference type="InterPro" id="IPR036770">
    <property type="entry name" value="Ankyrin_rpt-contain_sf"/>
</dbReference>
<dbReference type="Pfam" id="PF00023">
    <property type="entry name" value="Ank"/>
    <property type="match status" value="1"/>
</dbReference>
<keyword evidence="2 3" id="KW-0040">ANK repeat</keyword>
<feature type="repeat" description="ANK" evidence="3">
    <location>
        <begin position="162"/>
        <end position="194"/>
    </location>
</feature>
<dbReference type="PRINTS" id="PR01415">
    <property type="entry name" value="ANKYRIN"/>
</dbReference>
<sequence length="262" mass="29141">MGYFRPRIADVCAGHTSAILKDKQHGRTPLSWAAVHGHAAAVELLLKTHNIDLDAKEKRDEEYLSIQLRRTVKHKHYKTKQLPIAEGADHQAQDEHVKTPHLLPSEQDLDSTTKLPFDQEACLEPTDRNLQTPLSLAAVRSHSKIVGLLLDHGANNEAKDKLGRTPLSLAAGKAGVSVVKLLLERDAALESRDHDGWTPMSWVPLHKCREVVELLSGRGAKILDVATQLAVYVMHGAKRKLQNERWHYISWNTAIMGNKTGA</sequence>
<dbReference type="SUPFAM" id="SSF48403">
    <property type="entry name" value="Ankyrin repeat"/>
    <property type="match status" value="1"/>
</dbReference>
<dbReference type="EMBL" id="ML735230">
    <property type="protein sequence ID" value="KAE8393391.1"/>
    <property type="molecule type" value="Genomic_DNA"/>
</dbReference>
<feature type="repeat" description="ANK" evidence="3">
    <location>
        <begin position="25"/>
        <end position="47"/>
    </location>
</feature>
<dbReference type="PROSITE" id="PS50088">
    <property type="entry name" value="ANK_REPEAT"/>
    <property type="match status" value="3"/>
</dbReference>
<evidence type="ECO:0000313" key="4">
    <source>
        <dbReference type="EMBL" id="KAE8393391.1"/>
    </source>
</evidence>
<gene>
    <name evidence="4" type="ORF">BDV23DRAFT_180725</name>
</gene>
<evidence type="ECO:0000256" key="3">
    <source>
        <dbReference type="PROSITE-ProRule" id="PRU00023"/>
    </source>
</evidence>
<dbReference type="Proteomes" id="UP000326877">
    <property type="component" value="Unassembled WGS sequence"/>
</dbReference>
<protein>
    <submittedName>
        <fullName evidence="4">Ankyrin repeat-containing domain protein</fullName>
    </submittedName>
</protein>
<dbReference type="InterPro" id="IPR002110">
    <property type="entry name" value="Ankyrin_rpt"/>
</dbReference>
<dbReference type="AlphaFoldDB" id="A0A5N7CGT3"/>
<evidence type="ECO:0000256" key="1">
    <source>
        <dbReference type="ARBA" id="ARBA00022737"/>
    </source>
</evidence>
<evidence type="ECO:0000256" key="2">
    <source>
        <dbReference type="ARBA" id="ARBA00023043"/>
    </source>
</evidence>
<dbReference type="Pfam" id="PF12796">
    <property type="entry name" value="Ank_2"/>
    <property type="match status" value="1"/>
</dbReference>
<accession>A0A5N7CGT3</accession>
<dbReference type="Gene3D" id="1.25.40.20">
    <property type="entry name" value="Ankyrin repeat-containing domain"/>
    <property type="match status" value="2"/>
</dbReference>
<dbReference type="PROSITE" id="PS50297">
    <property type="entry name" value="ANK_REP_REGION"/>
    <property type="match status" value="3"/>
</dbReference>
<dbReference type="SMART" id="SM00248">
    <property type="entry name" value="ANK"/>
    <property type="match status" value="4"/>
</dbReference>
<organism evidence="4">
    <name type="scientific">Petromyces alliaceus</name>
    <name type="common">Aspergillus alliaceus</name>
    <dbReference type="NCBI Taxonomy" id="209559"/>
    <lineage>
        <taxon>Eukaryota</taxon>
        <taxon>Fungi</taxon>
        <taxon>Dikarya</taxon>
        <taxon>Ascomycota</taxon>
        <taxon>Pezizomycotina</taxon>
        <taxon>Eurotiomycetes</taxon>
        <taxon>Eurotiomycetidae</taxon>
        <taxon>Eurotiales</taxon>
        <taxon>Aspergillaceae</taxon>
        <taxon>Aspergillus</taxon>
        <taxon>Aspergillus subgen. Circumdati</taxon>
    </lineage>
</organism>
<feature type="repeat" description="ANK" evidence="3">
    <location>
        <begin position="129"/>
        <end position="161"/>
    </location>
</feature>
<keyword evidence="1" id="KW-0677">Repeat</keyword>
<dbReference type="PANTHER" id="PTHR24198:SF165">
    <property type="entry name" value="ANKYRIN REPEAT-CONTAINING PROTEIN-RELATED"/>
    <property type="match status" value="1"/>
</dbReference>
<name>A0A5N7CGT3_PETAA</name>
<reference evidence="4" key="1">
    <citation type="submission" date="2019-04" db="EMBL/GenBank/DDBJ databases">
        <title>Friends and foes A comparative genomics studyof 23 Aspergillus species from section Flavi.</title>
        <authorList>
            <consortium name="DOE Joint Genome Institute"/>
            <person name="Kjaerbolling I."/>
            <person name="Vesth T."/>
            <person name="Frisvad J.C."/>
            <person name="Nybo J.L."/>
            <person name="Theobald S."/>
            <person name="Kildgaard S."/>
            <person name="Isbrandt T."/>
            <person name="Kuo A."/>
            <person name="Sato A."/>
            <person name="Lyhne E.K."/>
            <person name="Kogle M.E."/>
            <person name="Wiebenga A."/>
            <person name="Kun R.S."/>
            <person name="Lubbers R.J."/>
            <person name="Makela M.R."/>
            <person name="Barry K."/>
            <person name="Chovatia M."/>
            <person name="Clum A."/>
            <person name="Daum C."/>
            <person name="Haridas S."/>
            <person name="He G."/>
            <person name="LaButti K."/>
            <person name="Lipzen A."/>
            <person name="Mondo S."/>
            <person name="Riley R."/>
            <person name="Salamov A."/>
            <person name="Simmons B.A."/>
            <person name="Magnuson J.K."/>
            <person name="Henrissat B."/>
            <person name="Mortensen U.H."/>
            <person name="Larsen T.O."/>
            <person name="Devries R.P."/>
            <person name="Grigoriev I.V."/>
            <person name="Machida M."/>
            <person name="Baker S.E."/>
            <person name="Andersen M.R."/>
        </authorList>
    </citation>
    <scope>NUCLEOTIDE SEQUENCE [LARGE SCALE GENOMIC DNA]</scope>
    <source>
        <strain evidence="4">IBT 14317</strain>
    </source>
</reference>